<dbReference type="GO" id="GO:0006424">
    <property type="term" value="P:glutamyl-tRNA aminoacylation"/>
    <property type="evidence" value="ECO:0007669"/>
    <property type="project" value="UniProtKB-UniRule"/>
</dbReference>
<feature type="short sequence motif" description="'KMSKS' region" evidence="7">
    <location>
        <begin position="211"/>
        <end position="215"/>
    </location>
</feature>
<evidence type="ECO:0000256" key="7">
    <source>
        <dbReference type="HAMAP-Rule" id="MF_00022"/>
    </source>
</evidence>
<dbReference type="GO" id="GO:0005737">
    <property type="term" value="C:cytoplasm"/>
    <property type="evidence" value="ECO:0007669"/>
    <property type="project" value="UniProtKB-SubCell"/>
</dbReference>
<dbReference type="EMBL" id="MFAC01000033">
    <property type="protein sequence ID" value="OGD66300.1"/>
    <property type="molecule type" value="Genomic_DNA"/>
</dbReference>
<dbReference type="SUPFAM" id="SSF48163">
    <property type="entry name" value="An anticodon-binding domain of class I aminoacyl-tRNA synthetases"/>
    <property type="match status" value="1"/>
</dbReference>
<dbReference type="InterPro" id="IPR033910">
    <property type="entry name" value="GluRS_core"/>
</dbReference>
<dbReference type="STRING" id="1797580.A2Z61_01225"/>
<keyword evidence="4 7" id="KW-0067">ATP-binding</keyword>
<feature type="short sequence motif" description="'HIGH' region" evidence="7">
    <location>
        <begin position="12"/>
        <end position="22"/>
    </location>
</feature>
<evidence type="ECO:0000256" key="5">
    <source>
        <dbReference type="ARBA" id="ARBA00022917"/>
    </source>
</evidence>
<dbReference type="GO" id="GO:0005524">
    <property type="term" value="F:ATP binding"/>
    <property type="evidence" value="ECO:0007669"/>
    <property type="project" value="UniProtKB-UniRule"/>
</dbReference>
<comment type="subcellular location">
    <subcellularLocation>
        <location evidence="7">Cytoplasm</location>
    </subcellularLocation>
</comment>
<dbReference type="Pfam" id="PF00749">
    <property type="entry name" value="tRNA-synt_1c"/>
    <property type="match status" value="2"/>
</dbReference>
<name>A0A1F5EG70_9BACT</name>
<protein>
    <recommendedName>
        <fullName evidence="7">Glutamate--tRNA ligase</fullName>
        <ecNumber evidence="7">6.1.1.17</ecNumber>
    </recommendedName>
    <alternativeName>
        <fullName evidence="7">Glutamyl-tRNA synthetase</fullName>
        <shortName evidence="7">GluRS</shortName>
    </alternativeName>
</protein>
<evidence type="ECO:0000256" key="4">
    <source>
        <dbReference type="ARBA" id="ARBA00022840"/>
    </source>
</evidence>
<comment type="caution">
    <text evidence="7">Lacks conserved residue(s) required for the propagation of feature annotation.</text>
</comment>
<evidence type="ECO:0000313" key="11">
    <source>
        <dbReference type="Proteomes" id="UP000186029"/>
    </source>
</evidence>
<evidence type="ECO:0000256" key="6">
    <source>
        <dbReference type="ARBA" id="ARBA00023146"/>
    </source>
</evidence>
<comment type="subunit">
    <text evidence="7">Monomer.</text>
</comment>
<sequence length="449" mass="52447">MKKSQIKTRIAPSPTGDLHIGTARTALFNYLFTKQNNGKFIVRIEDTDKERSKKEFEDNILEELKWLGLDNDKLYRQSERTDIYKKYIEKLLKEGRAYLSKEESKAKMGKQIEVVRLKNPNKKVEFDDIIRGKIEFDTTELGNFVIAKNINEPLYHLAVVVDDYEMEISHIIRGEDHISNTPRQILIQEALGIDRPKYVHIPLILTQNRSKMSKRDNATSISEYRRKGYVSDALINYMALLGWNPGTNKELFTINELIEEFSIENIQKGGAIFDIEKLNWFNREYIKKISEDEIFKNIKQNLPKDILNMSEYNDKILKKIIPIIKDRISIWSDVLKIAEEGDLDYYFKQPKYKTEGLLWKTDSDLNIVAKNLLKIINFFENISNDKFSSDEIKKIIWDFAEKEGRGSVLWPIRYALSGRNKSPDPFQLAEVLGKKETISRLHNAINKIV</sequence>
<organism evidence="10 11">
    <name type="scientific">Candidatus Campbellbacteria bacterium RIFCSPLOWO2_02_35_12</name>
    <dbReference type="NCBI Taxonomy" id="1797580"/>
    <lineage>
        <taxon>Bacteria</taxon>
        <taxon>Candidatus Campbelliibacteriota</taxon>
    </lineage>
</organism>
<comment type="caution">
    <text evidence="10">The sequence shown here is derived from an EMBL/GenBank/DDBJ whole genome shotgun (WGS) entry which is preliminary data.</text>
</comment>
<dbReference type="InterPro" id="IPR001412">
    <property type="entry name" value="aa-tRNA-synth_I_CS"/>
</dbReference>
<dbReference type="PROSITE" id="PS00178">
    <property type="entry name" value="AA_TRNA_LIGASE_I"/>
    <property type="match status" value="1"/>
</dbReference>
<dbReference type="GO" id="GO:0008270">
    <property type="term" value="F:zinc ion binding"/>
    <property type="evidence" value="ECO:0007669"/>
    <property type="project" value="InterPro"/>
</dbReference>
<evidence type="ECO:0000256" key="3">
    <source>
        <dbReference type="ARBA" id="ARBA00022741"/>
    </source>
</evidence>
<dbReference type="InterPro" id="IPR004527">
    <property type="entry name" value="Glu-tRNA-ligase_bac/mito"/>
</dbReference>
<dbReference type="AlphaFoldDB" id="A0A1F5EG70"/>
<dbReference type="InterPro" id="IPR049940">
    <property type="entry name" value="GluQ/Sye"/>
</dbReference>
<keyword evidence="5 7" id="KW-0648">Protein biosynthesis</keyword>
<dbReference type="CDD" id="cd00808">
    <property type="entry name" value="GluRS_core"/>
    <property type="match status" value="1"/>
</dbReference>
<proteinExistence type="inferred from homology"/>
<evidence type="ECO:0000256" key="2">
    <source>
        <dbReference type="ARBA" id="ARBA00022598"/>
    </source>
</evidence>
<keyword evidence="7" id="KW-0963">Cytoplasm</keyword>
<comment type="function">
    <text evidence="7">Catalyzes the attachment of glutamate to tRNA(Glu) in a two-step reaction: glutamate is first activated by ATP to form Glu-AMP and then transferred to the acceptor end of tRNA(Glu).</text>
</comment>
<dbReference type="InterPro" id="IPR000924">
    <property type="entry name" value="Glu/Gln-tRNA-synth"/>
</dbReference>
<feature type="domain" description="Glutamyl/glutaminyl-tRNA synthetase class Ib catalytic" evidence="8">
    <location>
        <begin position="103"/>
        <end position="280"/>
    </location>
</feature>
<dbReference type="HAMAP" id="MF_00022">
    <property type="entry name" value="Glu_tRNA_synth_type1"/>
    <property type="match status" value="1"/>
</dbReference>
<keyword evidence="6 7" id="KW-0030">Aminoacyl-tRNA synthetase</keyword>
<accession>A0A1F5EG70</accession>
<dbReference type="Proteomes" id="UP000186029">
    <property type="component" value="Unassembled WGS sequence"/>
</dbReference>
<dbReference type="InterPro" id="IPR045462">
    <property type="entry name" value="aa-tRNA-synth_I_cd-bd"/>
</dbReference>
<comment type="catalytic activity">
    <reaction evidence="7">
        <text>tRNA(Glu) + L-glutamate + ATP = L-glutamyl-tRNA(Glu) + AMP + diphosphate</text>
        <dbReference type="Rhea" id="RHEA:23540"/>
        <dbReference type="Rhea" id="RHEA-COMP:9663"/>
        <dbReference type="Rhea" id="RHEA-COMP:9680"/>
        <dbReference type="ChEBI" id="CHEBI:29985"/>
        <dbReference type="ChEBI" id="CHEBI:30616"/>
        <dbReference type="ChEBI" id="CHEBI:33019"/>
        <dbReference type="ChEBI" id="CHEBI:78442"/>
        <dbReference type="ChEBI" id="CHEBI:78520"/>
        <dbReference type="ChEBI" id="CHEBI:456215"/>
        <dbReference type="EC" id="6.1.1.17"/>
    </reaction>
</comment>
<dbReference type="GO" id="GO:0000049">
    <property type="term" value="F:tRNA binding"/>
    <property type="evidence" value="ECO:0007669"/>
    <property type="project" value="InterPro"/>
</dbReference>
<gene>
    <name evidence="7" type="primary">gltX</name>
    <name evidence="10" type="ORF">A2Z61_01225</name>
</gene>
<comment type="similarity">
    <text evidence="1 7">Belongs to the class-I aminoacyl-tRNA synthetase family. Glutamate--tRNA ligase type 1 subfamily.</text>
</comment>
<dbReference type="InterPro" id="IPR014729">
    <property type="entry name" value="Rossmann-like_a/b/a_fold"/>
</dbReference>
<dbReference type="PANTHER" id="PTHR43311">
    <property type="entry name" value="GLUTAMATE--TRNA LIGASE"/>
    <property type="match status" value="1"/>
</dbReference>
<dbReference type="InterPro" id="IPR020751">
    <property type="entry name" value="aa-tRNA-synth_I_codon-bd_sub2"/>
</dbReference>
<reference evidence="10 11" key="1">
    <citation type="journal article" date="2016" name="Nat. Commun.">
        <title>Thousands of microbial genomes shed light on interconnected biogeochemical processes in an aquifer system.</title>
        <authorList>
            <person name="Anantharaman K."/>
            <person name="Brown C.T."/>
            <person name="Hug L.A."/>
            <person name="Sharon I."/>
            <person name="Castelle C.J."/>
            <person name="Probst A.J."/>
            <person name="Thomas B.C."/>
            <person name="Singh A."/>
            <person name="Wilkins M.J."/>
            <person name="Karaoz U."/>
            <person name="Brodie E.L."/>
            <person name="Williams K.H."/>
            <person name="Hubbard S.S."/>
            <person name="Banfield J.F."/>
        </authorList>
    </citation>
    <scope>NUCLEOTIDE SEQUENCE [LARGE SCALE GENOMIC DNA]</scope>
</reference>
<evidence type="ECO:0000256" key="1">
    <source>
        <dbReference type="ARBA" id="ARBA00007894"/>
    </source>
</evidence>
<dbReference type="GO" id="GO:0004818">
    <property type="term" value="F:glutamate-tRNA ligase activity"/>
    <property type="evidence" value="ECO:0007669"/>
    <property type="project" value="UniProtKB-UniRule"/>
</dbReference>
<dbReference type="PRINTS" id="PR00987">
    <property type="entry name" value="TRNASYNTHGLU"/>
</dbReference>
<evidence type="ECO:0000313" key="10">
    <source>
        <dbReference type="EMBL" id="OGD66300.1"/>
    </source>
</evidence>
<feature type="domain" description="Aminoacyl-tRNA synthetase class I anticodon-binding" evidence="9">
    <location>
        <begin position="310"/>
        <end position="445"/>
    </location>
</feature>
<evidence type="ECO:0000259" key="8">
    <source>
        <dbReference type="Pfam" id="PF00749"/>
    </source>
</evidence>
<dbReference type="SUPFAM" id="SSF52374">
    <property type="entry name" value="Nucleotidylyl transferase"/>
    <property type="match status" value="1"/>
</dbReference>
<dbReference type="Gene3D" id="3.40.50.620">
    <property type="entry name" value="HUPs"/>
    <property type="match status" value="2"/>
</dbReference>
<keyword evidence="2 7" id="KW-0436">Ligase</keyword>
<feature type="domain" description="Glutamyl/glutaminyl-tRNA synthetase class Ib catalytic" evidence="8">
    <location>
        <begin position="5"/>
        <end position="102"/>
    </location>
</feature>
<feature type="binding site" evidence="7">
    <location>
        <position position="214"/>
    </location>
    <ligand>
        <name>ATP</name>
        <dbReference type="ChEBI" id="CHEBI:30616"/>
    </ligand>
</feature>
<dbReference type="Gene3D" id="1.10.10.350">
    <property type="match status" value="1"/>
</dbReference>
<dbReference type="EC" id="6.1.1.17" evidence="7"/>
<dbReference type="NCBIfam" id="TIGR00464">
    <property type="entry name" value="gltX_bact"/>
    <property type="match status" value="1"/>
</dbReference>
<evidence type="ECO:0000259" key="9">
    <source>
        <dbReference type="Pfam" id="PF19269"/>
    </source>
</evidence>
<dbReference type="Pfam" id="PF19269">
    <property type="entry name" value="Anticodon_2"/>
    <property type="match status" value="1"/>
</dbReference>
<dbReference type="InterPro" id="IPR020058">
    <property type="entry name" value="Glu/Gln-tRNA-synth_Ib_cat-dom"/>
</dbReference>
<dbReference type="InterPro" id="IPR008925">
    <property type="entry name" value="aa_tRNA-synth_I_cd-bd_sf"/>
</dbReference>
<dbReference type="PANTHER" id="PTHR43311:SF2">
    <property type="entry name" value="GLUTAMATE--TRNA LIGASE, MITOCHONDRIAL-RELATED"/>
    <property type="match status" value="1"/>
</dbReference>
<keyword evidence="3 7" id="KW-0547">Nucleotide-binding</keyword>